<protein>
    <submittedName>
        <fullName evidence="2">Uncharacterized protein</fullName>
    </submittedName>
</protein>
<accession>A0AAP0MME6</accession>
<evidence type="ECO:0000313" key="2">
    <source>
        <dbReference type="EMBL" id="KAK9216154.1"/>
    </source>
</evidence>
<comment type="caution">
    <text evidence="2">The sequence shown here is derived from an EMBL/GenBank/DDBJ whole genome shotgun (WGS) entry which is preliminary data.</text>
</comment>
<reference evidence="2 3" key="1">
    <citation type="submission" date="2024-05" db="EMBL/GenBank/DDBJ databases">
        <title>Haplotype-resolved chromosome-level genome assembly of Huyou (Citrus changshanensis).</title>
        <authorList>
            <person name="Miao C."/>
            <person name="Chen W."/>
            <person name="Wu Y."/>
            <person name="Wang L."/>
            <person name="Zhao S."/>
            <person name="Grierson D."/>
            <person name="Xu C."/>
            <person name="Chen K."/>
        </authorList>
    </citation>
    <scope>NUCLEOTIDE SEQUENCE [LARGE SCALE GENOMIC DNA]</scope>
    <source>
        <strain evidence="2">01-14</strain>
        <tissue evidence="2">Leaf</tissue>
    </source>
</reference>
<sequence length="155" mass="16535">MWNWSKNQATTLAKTTPSRHTGENQNYYEIETMNLTNKYNMNAGGKVDNEFVKEQAEETLPLGPLAGGKPGIDPDDGTTEDLGVVAPAGPAPSDCGAGDGANVESLVTDDGGAIRGGNCWGPASFPNVTNKSEKKIMRHYRIVQGNEIVITDVII</sequence>
<proteinExistence type="predicted"/>
<organism evidence="2 3">
    <name type="scientific">Citrus x changshan-huyou</name>
    <dbReference type="NCBI Taxonomy" id="2935761"/>
    <lineage>
        <taxon>Eukaryota</taxon>
        <taxon>Viridiplantae</taxon>
        <taxon>Streptophyta</taxon>
        <taxon>Embryophyta</taxon>
        <taxon>Tracheophyta</taxon>
        <taxon>Spermatophyta</taxon>
        <taxon>Magnoliopsida</taxon>
        <taxon>eudicotyledons</taxon>
        <taxon>Gunneridae</taxon>
        <taxon>Pentapetalae</taxon>
        <taxon>rosids</taxon>
        <taxon>malvids</taxon>
        <taxon>Sapindales</taxon>
        <taxon>Rutaceae</taxon>
        <taxon>Aurantioideae</taxon>
        <taxon>Citrus</taxon>
    </lineage>
</organism>
<feature type="region of interest" description="Disordered" evidence="1">
    <location>
        <begin position="60"/>
        <end position="82"/>
    </location>
</feature>
<dbReference type="EMBL" id="JBCGBO010000003">
    <property type="protein sequence ID" value="KAK9216154.1"/>
    <property type="molecule type" value="Genomic_DNA"/>
</dbReference>
<keyword evidence="3" id="KW-1185">Reference proteome</keyword>
<feature type="region of interest" description="Disordered" evidence="1">
    <location>
        <begin position="1"/>
        <end position="22"/>
    </location>
</feature>
<evidence type="ECO:0000313" key="3">
    <source>
        <dbReference type="Proteomes" id="UP001428341"/>
    </source>
</evidence>
<name>A0AAP0MME6_9ROSI</name>
<dbReference type="Proteomes" id="UP001428341">
    <property type="component" value="Unassembled WGS sequence"/>
</dbReference>
<evidence type="ECO:0000256" key="1">
    <source>
        <dbReference type="SAM" id="MobiDB-lite"/>
    </source>
</evidence>
<dbReference type="AlphaFoldDB" id="A0AAP0MME6"/>
<gene>
    <name evidence="2" type="ORF">WN944_008161</name>
</gene>